<reference evidence="1" key="1">
    <citation type="submission" date="2020-08" db="EMBL/GenBank/DDBJ databases">
        <title>Multicomponent nature underlies the extraordinary mechanical properties of spider dragline silk.</title>
        <authorList>
            <person name="Kono N."/>
            <person name="Nakamura H."/>
            <person name="Mori M."/>
            <person name="Yoshida Y."/>
            <person name="Ohtoshi R."/>
            <person name="Malay A.D."/>
            <person name="Moran D.A.P."/>
            <person name="Tomita M."/>
            <person name="Numata K."/>
            <person name="Arakawa K."/>
        </authorList>
    </citation>
    <scope>NUCLEOTIDE SEQUENCE</scope>
</reference>
<sequence>MKLFTDESRIGLQHHDGRIRVWRDRGERILNSCVMHRHTGLAPGIMVWGDGLMSVKFVESSHLSPHVGVILKFEDWVIPAQISLTLDYKICRQYPLPSLKVLANRILHHVIRAKSSRKNILVNSMSCLDLRIQLNQVKSVAPSGNPNVSNLAITSQCTGIAGLVG</sequence>
<evidence type="ECO:0000313" key="2">
    <source>
        <dbReference type="Proteomes" id="UP000887159"/>
    </source>
</evidence>
<dbReference type="Gene3D" id="3.30.420.10">
    <property type="entry name" value="Ribonuclease H-like superfamily/Ribonuclease H"/>
    <property type="match status" value="1"/>
</dbReference>
<dbReference type="InterPro" id="IPR036397">
    <property type="entry name" value="RNaseH_sf"/>
</dbReference>
<name>A0A8X6VFY2_TRICX</name>
<dbReference type="Proteomes" id="UP000887159">
    <property type="component" value="Unassembled WGS sequence"/>
</dbReference>
<keyword evidence="2" id="KW-1185">Reference proteome</keyword>
<evidence type="ECO:0000313" key="1">
    <source>
        <dbReference type="EMBL" id="GFY11239.1"/>
    </source>
</evidence>
<accession>A0A8X6VFY2</accession>
<gene>
    <name evidence="1" type="ORF">TNCV_4472251</name>
</gene>
<protein>
    <submittedName>
        <fullName evidence="1">Uncharacterized protein</fullName>
    </submittedName>
</protein>
<comment type="caution">
    <text evidence="1">The sequence shown here is derived from an EMBL/GenBank/DDBJ whole genome shotgun (WGS) entry which is preliminary data.</text>
</comment>
<organism evidence="1 2">
    <name type="scientific">Trichonephila clavipes</name>
    <name type="common">Golden silk orbweaver</name>
    <name type="synonym">Nephila clavipes</name>
    <dbReference type="NCBI Taxonomy" id="2585209"/>
    <lineage>
        <taxon>Eukaryota</taxon>
        <taxon>Metazoa</taxon>
        <taxon>Ecdysozoa</taxon>
        <taxon>Arthropoda</taxon>
        <taxon>Chelicerata</taxon>
        <taxon>Arachnida</taxon>
        <taxon>Araneae</taxon>
        <taxon>Araneomorphae</taxon>
        <taxon>Entelegynae</taxon>
        <taxon>Araneoidea</taxon>
        <taxon>Nephilidae</taxon>
        <taxon>Trichonephila</taxon>
    </lineage>
</organism>
<dbReference type="EMBL" id="BMAU01021304">
    <property type="protein sequence ID" value="GFY11239.1"/>
    <property type="molecule type" value="Genomic_DNA"/>
</dbReference>
<dbReference type="GO" id="GO:0003676">
    <property type="term" value="F:nucleic acid binding"/>
    <property type="evidence" value="ECO:0007669"/>
    <property type="project" value="InterPro"/>
</dbReference>
<dbReference type="AlphaFoldDB" id="A0A8X6VFY2"/>
<proteinExistence type="predicted"/>